<dbReference type="PROSITE" id="PS50268">
    <property type="entry name" value="CADHERIN_2"/>
    <property type="match status" value="9"/>
</dbReference>
<dbReference type="GO" id="GO:0005886">
    <property type="term" value="C:plasma membrane"/>
    <property type="evidence" value="ECO:0007669"/>
    <property type="project" value="UniProtKB-SubCell"/>
</dbReference>
<feature type="domain" description="Cadherin" evidence="4">
    <location>
        <begin position="891"/>
        <end position="1000"/>
    </location>
</feature>
<dbReference type="GO" id="GO:0007156">
    <property type="term" value="P:homophilic cell adhesion via plasma membrane adhesion molecules"/>
    <property type="evidence" value="ECO:0007669"/>
    <property type="project" value="InterPro"/>
</dbReference>
<dbReference type="SUPFAM" id="SSF49313">
    <property type="entry name" value="Cadherin-like"/>
    <property type="match status" value="9"/>
</dbReference>
<keyword evidence="1" id="KW-0812">Transmembrane</keyword>
<feature type="domain" description="Cadherin" evidence="4">
    <location>
        <begin position="1222"/>
        <end position="1324"/>
    </location>
</feature>
<dbReference type="InterPro" id="IPR018511">
    <property type="entry name" value="Hemolysin-typ_Ca-bd_CS"/>
</dbReference>
<dbReference type="PANTHER" id="PTHR24026:SF126">
    <property type="entry name" value="PROTOCADHERIN FAT 4"/>
    <property type="match status" value="1"/>
</dbReference>
<dbReference type="Pfam" id="PF00353">
    <property type="entry name" value="HemolysinCabind"/>
    <property type="match status" value="7"/>
</dbReference>
<dbReference type="InterPro" id="IPR015919">
    <property type="entry name" value="Cadherin-like_sf"/>
</dbReference>
<evidence type="ECO:0000259" key="5">
    <source>
        <dbReference type="PROSITE" id="PS50839"/>
    </source>
</evidence>
<dbReference type="InterPro" id="IPR006189">
    <property type="entry name" value="CHASE_dom"/>
</dbReference>
<dbReference type="SMART" id="SM00112">
    <property type="entry name" value="CA"/>
    <property type="match status" value="10"/>
</dbReference>
<dbReference type="Gene3D" id="2.150.10.10">
    <property type="entry name" value="Serralysin-like metalloprotease, C-terminal"/>
    <property type="match status" value="6"/>
</dbReference>
<evidence type="ECO:0000313" key="7">
    <source>
        <dbReference type="Proteomes" id="UP000325684"/>
    </source>
</evidence>
<feature type="domain" description="Cadherin" evidence="4">
    <location>
        <begin position="1571"/>
        <end position="1678"/>
    </location>
</feature>
<dbReference type="SUPFAM" id="SSF51120">
    <property type="entry name" value="beta-Roll"/>
    <property type="match status" value="6"/>
</dbReference>
<proteinExistence type="predicted"/>
<dbReference type="GO" id="GO:0005509">
    <property type="term" value="F:calcium ion binding"/>
    <property type="evidence" value="ECO:0007669"/>
    <property type="project" value="InterPro"/>
</dbReference>
<feature type="compositionally biased region" description="Polar residues" evidence="3">
    <location>
        <begin position="1"/>
        <end position="13"/>
    </location>
</feature>
<dbReference type="PROSITE" id="PS50839">
    <property type="entry name" value="CHASE"/>
    <property type="match status" value="1"/>
</dbReference>
<protein>
    <recommendedName>
        <fullName evidence="8">Cadherin domain-containing protein</fullName>
    </recommendedName>
</protein>
<dbReference type="OrthoDB" id="8421704at2"/>
<evidence type="ECO:0008006" key="8">
    <source>
        <dbReference type="Google" id="ProtNLM"/>
    </source>
</evidence>
<feature type="domain" description="Cadherin" evidence="4">
    <location>
        <begin position="1813"/>
        <end position="1927"/>
    </location>
</feature>
<gene>
    <name evidence="6" type="ORF">FEZ63_08685</name>
</gene>
<feature type="domain" description="Cadherin" evidence="4">
    <location>
        <begin position="1924"/>
        <end position="2032"/>
    </location>
</feature>
<feature type="domain" description="Cadherin" evidence="4">
    <location>
        <begin position="1338"/>
        <end position="1430"/>
    </location>
</feature>
<dbReference type="Gene3D" id="2.60.40.60">
    <property type="entry name" value="Cadherins"/>
    <property type="match status" value="8"/>
</dbReference>
<dbReference type="GO" id="GO:0003824">
    <property type="term" value="F:catalytic activity"/>
    <property type="evidence" value="ECO:0007669"/>
    <property type="project" value="UniProtKB-ARBA"/>
</dbReference>
<evidence type="ECO:0000256" key="3">
    <source>
        <dbReference type="SAM" id="MobiDB-lite"/>
    </source>
</evidence>
<dbReference type="Pfam" id="PF00028">
    <property type="entry name" value="Cadherin"/>
    <property type="match status" value="2"/>
</dbReference>
<evidence type="ECO:0000256" key="1">
    <source>
        <dbReference type="ARBA" id="ARBA00022692"/>
    </source>
</evidence>
<dbReference type="InterPro" id="IPR011049">
    <property type="entry name" value="Serralysin-like_metalloprot_C"/>
</dbReference>
<dbReference type="EMBL" id="VCMV01000013">
    <property type="protein sequence ID" value="KAB0267379.1"/>
    <property type="molecule type" value="Genomic_DNA"/>
</dbReference>
<accession>A0A5N3PCC5</accession>
<dbReference type="PANTHER" id="PTHR24026">
    <property type="entry name" value="FAT ATYPICAL CADHERIN-RELATED"/>
    <property type="match status" value="1"/>
</dbReference>
<feature type="domain" description="Cadherin" evidence="4">
    <location>
        <begin position="783"/>
        <end position="891"/>
    </location>
</feature>
<reference evidence="6 7" key="1">
    <citation type="journal article" date="2019" name="Microorganisms">
        <title>Genome Insights into the Novel Species Microvirga brassicacearum, a Rapeseed Endophyte with Biotechnological Potential.</title>
        <authorList>
            <person name="Jimenez-Gomez A."/>
            <person name="Saati-Santamaria Z."/>
            <person name="Igual J.M."/>
            <person name="Rivas R."/>
            <person name="Mateos P.F."/>
            <person name="Garcia-Fraile P."/>
        </authorList>
    </citation>
    <scope>NUCLEOTIDE SEQUENCE [LARGE SCALE GENOMIC DNA]</scope>
    <source>
        <strain evidence="6 7">CDVBN77</strain>
    </source>
</reference>
<dbReference type="CDD" id="cd11304">
    <property type="entry name" value="Cadherin_repeat"/>
    <property type="match status" value="10"/>
</dbReference>
<dbReference type="RefSeq" id="WP_150943368.1">
    <property type="nucleotide sequence ID" value="NZ_VCMV01000013.1"/>
</dbReference>
<dbReference type="InterPro" id="IPR002126">
    <property type="entry name" value="Cadherin-like_dom"/>
</dbReference>
<keyword evidence="2" id="KW-0472">Membrane</keyword>
<feature type="region of interest" description="Disordered" evidence="3">
    <location>
        <begin position="1"/>
        <end position="29"/>
    </location>
</feature>
<evidence type="ECO:0000256" key="2">
    <source>
        <dbReference type="ARBA" id="ARBA00022989"/>
    </source>
</evidence>
<dbReference type="Proteomes" id="UP000325684">
    <property type="component" value="Unassembled WGS sequence"/>
</dbReference>
<evidence type="ECO:0000313" key="6">
    <source>
        <dbReference type="EMBL" id="KAB0267379.1"/>
    </source>
</evidence>
<comment type="caution">
    <text evidence="6">The sequence shown here is derived from an EMBL/GenBank/DDBJ whole genome shotgun (WGS) entry which is preliminary data.</text>
</comment>
<keyword evidence="2" id="KW-1133">Transmembrane helix</keyword>
<name>A0A5N3PCC5_9HYPH</name>
<feature type="domain" description="Cadherin" evidence="4">
    <location>
        <begin position="1017"/>
        <end position="1111"/>
    </location>
</feature>
<dbReference type="PROSITE" id="PS00330">
    <property type="entry name" value="HEMOLYSIN_CALCIUM"/>
    <property type="match status" value="5"/>
</dbReference>
<organism evidence="6 7">
    <name type="scientific">Microvirga brassicacearum</name>
    <dbReference type="NCBI Taxonomy" id="2580413"/>
    <lineage>
        <taxon>Bacteria</taxon>
        <taxon>Pseudomonadati</taxon>
        <taxon>Pseudomonadota</taxon>
        <taxon>Alphaproteobacteria</taxon>
        <taxon>Hyphomicrobiales</taxon>
        <taxon>Methylobacteriaceae</taxon>
        <taxon>Microvirga</taxon>
    </lineage>
</organism>
<dbReference type="PRINTS" id="PR00313">
    <property type="entry name" value="CABNDNGRPT"/>
</dbReference>
<feature type="domain" description="Cadherin" evidence="4">
    <location>
        <begin position="1129"/>
        <end position="1218"/>
    </location>
</feature>
<dbReference type="InterPro" id="IPR001343">
    <property type="entry name" value="Hemolysn_Ca-bd"/>
</dbReference>
<feature type="domain" description="CHASE" evidence="5">
    <location>
        <begin position="36"/>
        <end position="189"/>
    </location>
</feature>
<evidence type="ECO:0000259" key="4">
    <source>
        <dbReference type="PROSITE" id="PS50268"/>
    </source>
</evidence>
<keyword evidence="7" id="KW-1185">Reference proteome</keyword>
<sequence length="2501" mass="260937">MATSSDYENSEANNVAREHDDFTTSDRSISTAVQLPIGYPHPAEERPNANAIGLDLLADARDGRRSLDAFRTAEAAALTGGEMATAATAKGAQDPVKSDSQQNFLTKKTVAPAYSPSTNLHTGTAAIAPPFVESNSESGFSTLEPDATAMQTSGGMEQLANSRHEGTINNDTLDGSNDSQPPFFGHNIYDGLAGHDFIRGSNYGDELLGNEGNDTLVGGKGNDTFDGGNGFDYISYAQEKGTGNGTGFWQGAVFVNFTPWSQQVVMTGGDPYSLASNGAVDTWGHIDTLDGVEGVLGTSFGDNIYASGNGSRTFAFFGGGGDDIITGGEYVLEGDTLDGGNGADSIYGGEGGDRIYASQGAASDGTIDQLYGDNGNDTLEGSAEDYLTGGNGSNTLIGGHILYDFTTPVTVNLSTSRAYHASGVDILQGVFWAQTGNGADTFIAGTTGAYFNGGGGDDNFWGGSGNDTLVGGSGYDVFHATAGNDVIDAGENRGSLDYTGLNNSVEVNLVAGTAVKLGNGTDTFYSIKDVDGSNFDDHIIGANIDGGSYINGRWGNDTIEGLELNDQLHGDAGNDSIIGGMGDDKLYGSTGNDTLDGGIGADTMEGGTEDDVYYINNVGDVVKEDLAENGIDTVHTTISYSLGSFIEHAIVGGSAGVTITGNDSVNHLTSGDGSDTLDGGDGADVLVGGNGNDRLNGGVGADIMTGGNGDDIFYIDNLGDFATELNGTGGGTDTAYVSVKNFDGRKLANIENIVLVGPDASINFPPDAPVVKGALLPINENFGGPVCTVVSTNLDGNGGALEYYLVNDFGGKFAIDKTTGKIALQAAVNYETDPNLIVIDAGKSTEKKYFNLQVYAVETEVGGLQSPNGTVQVFITNINEKPTGITYSPTQIVEGGPEGQQIASVLSVSDPDTPPAFRDFRYALVGAPDNILDGKGMFAVDSLTGTIKVGTARLPNIETPTEYTIQVRVMDSGDSSLFHVQTVKITVNPLANTRPDAPVVQGVMSAVAENQTDKFATVRSTDDGNGGDISYQLVDDFNGQVTIDSATGEIRLAAGVSYESATGVITTGSGTAGETKYFPIKVYALESISGLRSLATNLSAYITNVNEAPTGVTFGTVNTTLRAGTTGAGVNVVLATAVDPDSTWSGFATNKFMFSNGLQVSGHFRIHADTGQITTDVPLTAADAGLVTLQVVAYDPNTPGSSTVPVTFTVSADTAPTNVRLTTGGAAVTVAENSTVVGTVTADDNGGAAGLRYSIASNANFDIDATTGQIFVKGTANLSYEGGTQTYSVDVTATDANGTGLSSAPRTITITLSDVNEAAADLAFTGQQTIKAGVTGAGENVALATASDPDILNTAFTNNLYRFANGTQIDGKFTIHATTGQITTNDAITAADVGSKTLSVEAYDEGNGALVYTESHTFTIADPLNMNPTITGIVNGVTTPDNELASLFAGINIIDDGILSVWVAWTGGAGNLANIPLSTDFPNAIIGSYAPGDTQFFIEGSAQDVSLILQALKFDPEDRPNDPVGTAVDTDFTVTVTDSGGLTAQVPVVVTSTTANRMPTNIMLNAGPLFEDTGVGVSIGDLTATDENGGDTITFDFANDPNANPGNLFRIDIINGGPVLVVNGLLDYETAPHGDGIPNGNRWYEVLITASDGALTSPPELVKVFVTDVNPDNRAPVIEEGQTDWTIEDTAIASPFSELTFTDQDGGDITVTIQLDIPSSGVLDNFLANGVTYGYDDLSGYYWVTGAADLVTDAVNALTFDPDDRANAPYHDPVVTHFEVTVFDARTFAISTVTVTSEAANRLPTNISLSANSINESNGQGTPVGVLGATDTNQGDTVFTFALTDDAGGHFRLDFDQVTGVYQLMVEAQLDYETAPHGDGVPNGVRWYEVKVTASDGHPNGTSNEQTLIVYVTDDPTDNNAPSAPTLTDGAIAETAALNDYVGELNASDIDSDVVTFTFADSGSATSHDGAFKIVLNTTSGKYEIRVASQDAIQVSQDTDIPYVIVASDGRGGTASASVVISIDHINKAPDTLTFDNGLTAVTVAENLRGEQLGILLGSDPDATDPASSLQYAISPENGDPSHRFEVVGGVLKLIDGVALDYDTLPDGAKFYTVKVRVTDTQGAHFDQIFTINVSNDPVDPPNNNPGSLTFTDTTTQADSVEGVLGATIGTLLGTDPDANDTGLLTYRLINDPSGKFEVVNGVLKVIATESLDVSTPQHTVTVRVWDGHGGYLDQNFVIDVTPEGTNTPPTNLTLSQLWVMELASTNDFVGQLSANDADPLTYWIVDSNGNEVANDGRFKIVNNQLQVADGLKLDYEHGFFHDVVIRARDGSSYTEQSFHIDVIDLIGESVFGNTSDNVIMANYGNDKFVGGDGDEIMSGGLGRDTLTGNGGNDAFVFDKNPTSANRDTVTDFHVGEDKIHLLGSIFRLNSLKGQALNDATFYNGADGTTFKATTRIIYEKTGTTAKLYYDRDGNLAGERVEIASFTTIKPDLTFSDFLVI</sequence>